<dbReference type="EMBL" id="QGKV02001507">
    <property type="protein sequence ID" value="KAF3531717.1"/>
    <property type="molecule type" value="Genomic_DNA"/>
</dbReference>
<proteinExistence type="predicted"/>
<dbReference type="SUPFAM" id="SSF53098">
    <property type="entry name" value="Ribonuclease H-like"/>
    <property type="match status" value="1"/>
</dbReference>
<dbReference type="InterPro" id="IPR012337">
    <property type="entry name" value="RNaseH-like_sf"/>
</dbReference>
<accession>A0ABQ7BGJ4</accession>
<dbReference type="PANTHER" id="PTHR47074">
    <property type="entry name" value="BNAC02G40300D PROTEIN"/>
    <property type="match status" value="1"/>
</dbReference>
<keyword evidence="3" id="KW-1185">Reference proteome</keyword>
<sequence>MLQSEIHTTTIFSDCLTLIRAIISKSQIKEIYGVLQDIDRLCSQFAFIHFRFISHSQNREADALAKQALKAHCPSISLV</sequence>
<reference evidence="2 3" key="1">
    <citation type="journal article" date="2020" name="BMC Genomics">
        <title>Intraspecific diversification of the crop wild relative Brassica cretica Lam. using demographic model selection.</title>
        <authorList>
            <person name="Kioukis A."/>
            <person name="Michalopoulou V.A."/>
            <person name="Briers L."/>
            <person name="Pirintsos S."/>
            <person name="Studholme D.J."/>
            <person name="Pavlidis P."/>
            <person name="Sarris P.F."/>
        </authorList>
    </citation>
    <scope>NUCLEOTIDE SEQUENCE [LARGE SCALE GENOMIC DNA]</scope>
    <source>
        <strain evidence="3">cv. PFS-1207/04</strain>
    </source>
</reference>
<gene>
    <name evidence="2" type="ORF">DY000_02043464</name>
</gene>
<dbReference type="PANTHER" id="PTHR47074:SF49">
    <property type="entry name" value="POLYNUCLEOTIDYL TRANSFERASE, RIBONUCLEASE H-LIKE SUPERFAMILY PROTEIN"/>
    <property type="match status" value="1"/>
</dbReference>
<name>A0ABQ7BGJ4_BRACR</name>
<evidence type="ECO:0000313" key="2">
    <source>
        <dbReference type="EMBL" id="KAF3531717.1"/>
    </source>
</evidence>
<organism evidence="2 3">
    <name type="scientific">Brassica cretica</name>
    <name type="common">Mustard</name>
    <dbReference type="NCBI Taxonomy" id="69181"/>
    <lineage>
        <taxon>Eukaryota</taxon>
        <taxon>Viridiplantae</taxon>
        <taxon>Streptophyta</taxon>
        <taxon>Embryophyta</taxon>
        <taxon>Tracheophyta</taxon>
        <taxon>Spermatophyta</taxon>
        <taxon>Magnoliopsida</taxon>
        <taxon>eudicotyledons</taxon>
        <taxon>Gunneridae</taxon>
        <taxon>Pentapetalae</taxon>
        <taxon>rosids</taxon>
        <taxon>malvids</taxon>
        <taxon>Brassicales</taxon>
        <taxon>Brassicaceae</taxon>
        <taxon>Brassiceae</taxon>
        <taxon>Brassica</taxon>
    </lineage>
</organism>
<dbReference type="InterPro" id="IPR036397">
    <property type="entry name" value="RNaseH_sf"/>
</dbReference>
<dbReference type="Proteomes" id="UP000266723">
    <property type="component" value="Unassembled WGS sequence"/>
</dbReference>
<dbReference type="InterPro" id="IPR002156">
    <property type="entry name" value="RNaseH_domain"/>
</dbReference>
<dbReference type="Pfam" id="PF13456">
    <property type="entry name" value="RVT_3"/>
    <property type="match status" value="1"/>
</dbReference>
<dbReference type="Gene3D" id="3.30.420.10">
    <property type="entry name" value="Ribonuclease H-like superfamily/Ribonuclease H"/>
    <property type="match status" value="1"/>
</dbReference>
<evidence type="ECO:0000259" key="1">
    <source>
        <dbReference type="Pfam" id="PF13456"/>
    </source>
</evidence>
<comment type="caution">
    <text evidence="2">The sequence shown here is derived from an EMBL/GenBank/DDBJ whole genome shotgun (WGS) entry which is preliminary data.</text>
</comment>
<dbReference type="InterPro" id="IPR052929">
    <property type="entry name" value="RNase_H-like_EbsB-rel"/>
</dbReference>
<feature type="domain" description="RNase H type-1" evidence="1">
    <location>
        <begin position="3"/>
        <end position="68"/>
    </location>
</feature>
<evidence type="ECO:0000313" key="3">
    <source>
        <dbReference type="Proteomes" id="UP000266723"/>
    </source>
</evidence>
<protein>
    <recommendedName>
        <fullName evidence="1">RNase H type-1 domain-containing protein</fullName>
    </recommendedName>
</protein>